<reference evidence="13" key="1">
    <citation type="submission" date="2017-12" db="EMBL/GenBank/DDBJ databases">
        <authorList>
            <consortium name="DOE Joint Genome Institute"/>
            <person name="Mondo S.J."/>
            <person name="Kjaerbolling I."/>
            <person name="Vesth T.C."/>
            <person name="Frisvad J.C."/>
            <person name="Nybo J.L."/>
            <person name="Theobald S."/>
            <person name="Kuo A."/>
            <person name="Bowyer P."/>
            <person name="Matsuda Y."/>
            <person name="Lyhne E.K."/>
            <person name="Kogle M.E."/>
            <person name="Clum A."/>
            <person name="Lipzen A."/>
            <person name="Salamov A."/>
            <person name="Ngan C.Y."/>
            <person name="Daum C."/>
            <person name="Chiniquy J."/>
            <person name="Barry K."/>
            <person name="LaButti K."/>
            <person name="Haridas S."/>
            <person name="Simmons B.A."/>
            <person name="Magnuson J.K."/>
            <person name="Mortensen U.H."/>
            <person name="Larsen T.O."/>
            <person name="Grigoriev I.V."/>
            <person name="Baker S.E."/>
            <person name="Andersen M.R."/>
            <person name="Nordberg H.P."/>
            <person name="Cantor M.N."/>
            <person name="Hua S.X."/>
        </authorList>
    </citation>
    <scope>NUCLEOTIDE SEQUENCE [LARGE SCALE GENOMIC DNA]</scope>
    <source>
        <strain evidence="13">IBT 19404</strain>
    </source>
</reference>
<keyword evidence="3 8" id="KW-0378">Hydrolase</keyword>
<feature type="active site" description="Proton acceptor" evidence="8">
    <location>
        <position position="1129"/>
    </location>
</feature>
<dbReference type="Gene3D" id="3.40.1090.10">
    <property type="entry name" value="Cytosolic phospholipase A2 catalytic domain"/>
    <property type="match status" value="1"/>
</dbReference>
<gene>
    <name evidence="12" type="ORF">BDW42DRAFT_76162</name>
</gene>
<evidence type="ECO:0000256" key="3">
    <source>
        <dbReference type="ARBA" id="ARBA00022801"/>
    </source>
</evidence>
<dbReference type="SUPFAM" id="SSF52151">
    <property type="entry name" value="FabD/lysophospholipase-like"/>
    <property type="match status" value="1"/>
</dbReference>
<organism evidence="12 13">
    <name type="scientific">Aspergillus taichungensis</name>
    <dbReference type="NCBI Taxonomy" id="482145"/>
    <lineage>
        <taxon>Eukaryota</taxon>
        <taxon>Fungi</taxon>
        <taxon>Dikarya</taxon>
        <taxon>Ascomycota</taxon>
        <taxon>Pezizomycotina</taxon>
        <taxon>Eurotiomycetes</taxon>
        <taxon>Eurotiomycetidae</taxon>
        <taxon>Eurotiales</taxon>
        <taxon>Aspergillaceae</taxon>
        <taxon>Aspergillus</taxon>
        <taxon>Aspergillus subgen. Circumdati</taxon>
    </lineage>
</organism>
<dbReference type="EMBL" id="KZ559498">
    <property type="protein sequence ID" value="PLN86499.1"/>
    <property type="molecule type" value="Genomic_DNA"/>
</dbReference>
<feature type="region of interest" description="Disordered" evidence="9">
    <location>
        <begin position="135"/>
        <end position="161"/>
    </location>
</feature>
<feature type="active site" description="Nucleophile" evidence="8">
    <location>
        <position position="968"/>
    </location>
</feature>
<evidence type="ECO:0008006" key="14">
    <source>
        <dbReference type="Google" id="ProtNLM"/>
    </source>
</evidence>
<dbReference type="CDD" id="cd07199">
    <property type="entry name" value="Pat17_PNPLA8_PNPLA9_like"/>
    <property type="match status" value="1"/>
</dbReference>
<keyword evidence="2 7" id="KW-0863">Zinc-finger</keyword>
<feature type="short sequence motif" description="GXGXXG" evidence="8">
    <location>
        <begin position="932"/>
        <end position="937"/>
    </location>
</feature>
<dbReference type="GO" id="GO:0047499">
    <property type="term" value="F:calcium-independent phospholipase A2 activity"/>
    <property type="evidence" value="ECO:0007669"/>
    <property type="project" value="TreeGrafter"/>
</dbReference>
<accession>A0A2J5I8Y5</accession>
<dbReference type="InterPro" id="IPR002641">
    <property type="entry name" value="PNPLA_dom"/>
</dbReference>
<evidence type="ECO:0000259" key="10">
    <source>
        <dbReference type="PROSITE" id="PS50089"/>
    </source>
</evidence>
<feature type="region of interest" description="Disordered" evidence="9">
    <location>
        <begin position="1167"/>
        <end position="1186"/>
    </location>
</feature>
<feature type="domain" description="PNPLA" evidence="11">
    <location>
        <begin position="928"/>
        <end position="1142"/>
    </location>
</feature>
<keyword evidence="13" id="KW-1185">Reference proteome</keyword>
<dbReference type="InterPro" id="IPR016035">
    <property type="entry name" value="Acyl_Trfase/lysoPLipase"/>
</dbReference>
<dbReference type="GO" id="GO:0046486">
    <property type="term" value="P:glycerolipid metabolic process"/>
    <property type="evidence" value="ECO:0007669"/>
    <property type="project" value="UniProtKB-ARBA"/>
</dbReference>
<feature type="compositionally biased region" description="Pro residues" evidence="9">
    <location>
        <begin position="89"/>
        <end position="98"/>
    </location>
</feature>
<dbReference type="GO" id="GO:0008270">
    <property type="term" value="F:zinc ion binding"/>
    <property type="evidence" value="ECO:0007669"/>
    <property type="project" value="UniProtKB-KW"/>
</dbReference>
<dbReference type="Pfam" id="PF01734">
    <property type="entry name" value="Patatin"/>
    <property type="match status" value="1"/>
</dbReference>
<feature type="compositionally biased region" description="Low complexity" evidence="9">
    <location>
        <begin position="67"/>
        <end position="79"/>
    </location>
</feature>
<evidence type="ECO:0000256" key="9">
    <source>
        <dbReference type="SAM" id="MobiDB-lite"/>
    </source>
</evidence>
<dbReference type="InterPro" id="IPR001841">
    <property type="entry name" value="Znf_RING"/>
</dbReference>
<dbReference type="PANTHER" id="PTHR24185">
    <property type="entry name" value="CALCIUM-INDEPENDENT PHOSPHOLIPASE A2-GAMMA"/>
    <property type="match status" value="1"/>
</dbReference>
<dbReference type="InterPro" id="IPR017907">
    <property type="entry name" value="Znf_RING_CS"/>
</dbReference>
<dbReference type="PROSITE" id="PS51635">
    <property type="entry name" value="PNPLA"/>
    <property type="match status" value="1"/>
</dbReference>
<dbReference type="OrthoDB" id="194358at2759"/>
<dbReference type="GO" id="GO:0016020">
    <property type="term" value="C:membrane"/>
    <property type="evidence" value="ECO:0007669"/>
    <property type="project" value="TreeGrafter"/>
</dbReference>
<evidence type="ECO:0000313" key="13">
    <source>
        <dbReference type="Proteomes" id="UP000235023"/>
    </source>
</evidence>
<evidence type="ECO:0000256" key="5">
    <source>
        <dbReference type="ARBA" id="ARBA00022963"/>
    </source>
</evidence>
<evidence type="ECO:0000256" key="8">
    <source>
        <dbReference type="PROSITE-ProRule" id="PRU01161"/>
    </source>
</evidence>
<feature type="region of interest" description="Disordered" evidence="9">
    <location>
        <begin position="1"/>
        <end position="104"/>
    </location>
</feature>
<evidence type="ECO:0000256" key="6">
    <source>
        <dbReference type="ARBA" id="ARBA00023098"/>
    </source>
</evidence>
<dbReference type="SUPFAM" id="SSF52540">
    <property type="entry name" value="P-loop containing nucleoside triphosphate hydrolases"/>
    <property type="match status" value="1"/>
</dbReference>
<evidence type="ECO:0000313" key="12">
    <source>
        <dbReference type="EMBL" id="PLN86499.1"/>
    </source>
</evidence>
<evidence type="ECO:0000259" key="11">
    <source>
        <dbReference type="PROSITE" id="PS51635"/>
    </source>
</evidence>
<feature type="region of interest" description="Disordered" evidence="9">
    <location>
        <begin position="214"/>
        <end position="235"/>
    </location>
</feature>
<dbReference type="PANTHER" id="PTHR24185:SF1">
    <property type="entry name" value="CALCIUM-INDEPENDENT PHOSPHOLIPASE A2-GAMMA"/>
    <property type="match status" value="1"/>
</dbReference>
<keyword evidence="6 8" id="KW-0443">Lipid metabolism</keyword>
<dbReference type="GO" id="GO:0016042">
    <property type="term" value="P:lipid catabolic process"/>
    <property type="evidence" value="ECO:0007669"/>
    <property type="project" value="UniProtKB-UniRule"/>
</dbReference>
<dbReference type="InterPro" id="IPR027417">
    <property type="entry name" value="P-loop_NTPase"/>
</dbReference>
<evidence type="ECO:0000256" key="4">
    <source>
        <dbReference type="ARBA" id="ARBA00022833"/>
    </source>
</evidence>
<evidence type="ECO:0000256" key="7">
    <source>
        <dbReference type="PROSITE-ProRule" id="PRU00175"/>
    </source>
</evidence>
<evidence type="ECO:0000256" key="1">
    <source>
        <dbReference type="ARBA" id="ARBA00022723"/>
    </source>
</evidence>
<sequence length="1580" mass="178317">MGGRDWDEFTPGSSQARYSPPHRNQPGSAYDGIDDQSPIAGPSNSQDSRPRTGAIKRRPVPGQVVSQQQARADAIQAAAEIVRPDPSPHYHPPPPPVSLWPTHDGPISRAPSAFGSLSVFEEPQEELLIDLSASDTEGSRQHVRPSQTHRAPPVRDYRTQPNPVERDQEMAWRLAREFSLLDVDDPSDIPAAFREQMDALHGRHLQKSATRNALLSLGPEEPDKQSDSESPDEERCDCEALPAYGGQCFFCYPCNCIFCPDCWPRSPPHRKPPVRGGIPHEKTDPKLARIIEQTLETDVDEKTQSYLHMRDEDSAWFGTVWDESDLLFQDYGRYANLMAQMSGRKRQVRYPGLVSFVGQTGAGKSTLVKLLIELRLSTEQDAEVPVVGSVKNQDLPTSGDVHLYSDPVSSDTDAPILYADCEGLDGGEREPMGVKSRKVKKHLQSYNVPQEVKVRQNASERDLLWATNEKTQSREYIVRNLYPRLLYTFSDTIVFVTMNPRVIENVIDQLIDWAAAALEKSSNQPVLPHAIIILNAAENNTDPRLWDVDASTEHLMEATKEAIDRNHNLRARAAFWAPKQRRITSVRDLLLSYYSTIRVVRVPKKGRPNLIDQQIERLYVEIKTACQRSRQVKSQWRMLLNSDELQPYLQYAFDHFSRELDLPFDFVEASFANSPIPSDFGGNILKLARDILEVWKDRIDGPTIFKELSYLVASCVMLDSARRRTLGPAESVFKEYLEYFDDTLDDFCDHHWPCEYRSAEGRCVNVRSGHQAKGHQLKDGRVLAVQEYESSFTADAFRQTFRSMIFKNLTALLMKLVAATGRSADREMKEAAIIHRDLVLKNFYRHLGGPSMFISHTACYACLVEPPEHALPCGHVLCTLCVRAFGTSLGKHAVEIAACPLHFEETEGHCPPGWPIFIKPPQAGTRILSLDGGGIRGIVELTILQQIERELGVGLYIQDFFDLIVGTSTGGIIALGLGAAGYSVEDCTRSFRSLCTKAFTKRRGIGIPGWEWLISASNHSKYETRPLEAALQGFYGEDRLFGGSRHDLQPTSLRRLTKVAVTATTTAASVVVLANYNRRSPPGYSSYRFNRSEKPDSEMKIWEAARATSAAPRVFKPFFHGPSGQSYQDGAIYYNNPVEIAVGEQRHIWPEALETHPDIVLSVGTGYSHKSESREPNQSSRPASRGVISHVRSLTRIGIDHIHNSLDCERTWKTFLEKSPPPPQFKDRYIRVNLALDQDPPQLDDVRQLNKLSEMTRFRFTKERESVRAIADRLIASSFYFEPLAPPNTVENPDGSFTLKGNILSRFPNNSEQILYLGQAFKQRSSSMFNLGHRDHEPYFLIRERRRERDAQMYLIKPKTISDMMQHGTFSMNKVEVRLTQRMAETEILFCPEGDRSHPTYYPISGFPRCLLDEEVASPSKAKFTPRLTRSRSSYQNRPRDAWRKTSQDEDITSFNPIDQFTDQAYVYPGDTLGVHNPDIYRMYAGDGELRVPGDRSNTPSALAMSPSPSYRVMDSPAALVPRSLLQQQEYQQMTLGPDAESDDMVYELADTSVYIPPVELPTPFNRIGLAVTRDDDDVN</sequence>
<feature type="short sequence motif" description="GXSXG" evidence="8">
    <location>
        <begin position="966"/>
        <end position="970"/>
    </location>
</feature>
<dbReference type="PROSITE" id="PS50089">
    <property type="entry name" value="ZF_RING_2"/>
    <property type="match status" value="1"/>
</dbReference>
<feature type="region of interest" description="Disordered" evidence="9">
    <location>
        <begin position="1421"/>
        <end position="1449"/>
    </location>
</feature>
<name>A0A2J5I8Y5_9EURO</name>
<feature type="compositionally biased region" description="Basic and acidic residues" evidence="9">
    <location>
        <begin position="1438"/>
        <end position="1448"/>
    </location>
</feature>
<protein>
    <recommendedName>
        <fullName evidence="14">PNPLA domain-containing protein</fullName>
    </recommendedName>
</protein>
<feature type="domain" description="RING-type" evidence="10">
    <location>
        <begin position="859"/>
        <end position="902"/>
    </location>
</feature>
<dbReference type="Proteomes" id="UP000235023">
    <property type="component" value="Unassembled WGS sequence"/>
</dbReference>
<keyword evidence="4" id="KW-0862">Zinc</keyword>
<keyword evidence="5 8" id="KW-0442">Lipid degradation</keyword>
<feature type="short sequence motif" description="DGA/G" evidence="8">
    <location>
        <begin position="1129"/>
        <end position="1131"/>
    </location>
</feature>
<dbReference type="GO" id="GO:0019369">
    <property type="term" value="P:arachidonate metabolic process"/>
    <property type="evidence" value="ECO:0007669"/>
    <property type="project" value="TreeGrafter"/>
</dbReference>
<proteinExistence type="predicted"/>
<dbReference type="PROSITE" id="PS00518">
    <property type="entry name" value="ZF_RING_1"/>
    <property type="match status" value="1"/>
</dbReference>
<evidence type="ECO:0000256" key="2">
    <source>
        <dbReference type="ARBA" id="ARBA00022771"/>
    </source>
</evidence>
<keyword evidence="1" id="KW-0479">Metal-binding</keyword>